<accession>A0A2C9UN76</accession>
<evidence type="ECO:0000313" key="2">
    <source>
        <dbReference type="EMBL" id="OAY32028.1"/>
    </source>
</evidence>
<feature type="compositionally biased region" description="Polar residues" evidence="1">
    <location>
        <begin position="18"/>
        <end position="34"/>
    </location>
</feature>
<organism evidence="2">
    <name type="scientific">Manihot esculenta</name>
    <name type="common">Cassava</name>
    <name type="synonym">Jatropha manihot</name>
    <dbReference type="NCBI Taxonomy" id="3983"/>
    <lineage>
        <taxon>Eukaryota</taxon>
        <taxon>Viridiplantae</taxon>
        <taxon>Streptophyta</taxon>
        <taxon>Embryophyta</taxon>
        <taxon>Tracheophyta</taxon>
        <taxon>Spermatophyta</taxon>
        <taxon>Magnoliopsida</taxon>
        <taxon>eudicotyledons</taxon>
        <taxon>Gunneridae</taxon>
        <taxon>Pentapetalae</taxon>
        <taxon>rosids</taxon>
        <taxon>fabids</taxon>
        <taxon>Malpighiales</taxon>
        <taxon>Euphorbiaceae</taxon>
        <taxon>Crotonoideae</taxon>
        <taxon>Manihoteae</taxon>
        <taxon>Manihot</taxon>
    </lineage>
</organism>
<evidence type="ECO:0000256" key="1">
    <source>
        <dbReference type="SAM" id="MobiDB-lite"/>
    </source>
</evidence>
<reference evidence="2" key="1">
    <citation type="submission" date="2016-02" db="EMBL/GenBank/DDBJ databases">
        <title>WGS assembly of Manihot esculenta.</title>
        <authorList>
            <person name="Bredeson J.V."/>
            <person name="Prochnik S.E."/>
            <person name="Lyons J.B."/>
            <person name="Schmutz J."/>
            <person name="Grimwood J."/>
            <person name="Vrebalov J."/>
            <person name="Bart R.S."/>
            <person name="Amuge T."/>
            <person name="Ferguson M.E."/>
            <person name="Green R."/>
            <person name="Putnam N."/>
            <person name="Stites J."/>
            <person name="Rounsley S."/>
            <person name="Rokhsar D.S."/>
        </authorList>
    </citation>
    <scope>NUCLEOTIDE SEQUENCE [LARGE SCALE GENOMIC DNA]</scope>
    <source>
        <tissue evidence="2">Leaf</tissue>
    </source>
</reference>
<sequence length="72" mass="7901">MTKLTGPKQPKNKPQAVPTGSQTKENSQFSQASLTPHVIFDDAQGSTRLTEITSQSLSKSLNKAPFHWMCVN</sequence>
<proteinExistence type="predicted"/>
<dbReference type="EMBL" id="CM004400">
    <property type="protein sequence ID" value="OAY32028.1"/>
    <property type="molecule type" value="Genomic_DNA"/>
</dbReference>
<feature type="region of interest" description="Disordered" evidence="1">
    <location>
        <begin position="1"/>
        <end position="36"/>
    </location>
</feature>
<protein>
    <submittedName>
        <fullName evidence="2">Uncharacterized protein</fullName>
    </submittedName>
</protein>
<dbReference type="AlphaFoldDB" id="A0A2C9UN76"/>
<name>A0A2C9UN76_MANES</name>
<gene>
    <name evidence="2" type="ORF">MANES_14G160700</name>
</gene>